<dbReference type="GO" id="GO:0005737">
    <property type="term" value="C:cytoplasm"/>
    <property type="evidence" value="ECO:0007669"/>
    <property type="project" value="TreeGrafter"/>
</dbReference>
<reference evidence="2 3" key="1">
    <citation type="submission" date="2015-09" db="EMBL/GenBank/DDBJ databases">
        <authorList>
            <consortium name="Pathogen Informatics"/>
        </authorList>
    </citation>
    <scope>NUCLEOTIDE SEQUENCE [LARGE SCALE GENOMIC DNA]</scope>
    <source>
        <strain evidence="2 3">2789STDY5834902</strain>
    </source>
</reference>
<name>A0A174M189_9ACTN</name>
<dbReference type="InterPro" id="IPR002818">
    <property type="entry name" value="DJ-1/PfpI"/>
</dbReference>
<dbReference type="Pfam" id="PF01965">
    <property type="entry name" value="DJ-1_PfpI"/>
    <property type="match status" value="1"/>
</dbReference>
<gene>
    <name evidence="2" type="primary">yajL</name>
    <name evidence="2" type="ORF">ERS852514_01576</name>
</gene>
<dbReference type="NCBIfam" id="TIGR01383">
    <property type="entry name" value="not_thiJ"/>
    <property type="match status" value="1"/>
</dbReference>
<protein>
    <submittedName>
        <fullName evidence="2">Chaperone protein YajL</fullName>
    </submittedName>
</protein>
<dbReference type="CDD" id="cd03135">
    <property type="entry name" value="GATase1_DJ-1"/>
    <property type="match status" value="1"/>
</dbReference>
<dbReference type="SUPFAM" id="SSF52317">
    <property type="entry name" value="Class I glutamine amidotransferase-like"/>
    <property type="match status" value="1"/>
</dbReference>
<dbReference type="Proteomes" id="UP000095454">
    <property type="component" value="Unassembled WGS sequence"/>
</dbReference>
<dbReference type="InterPro" id="IPR029062">
    <property type="entry name" value="Class_I_gatase-like"/>
</dbReference>
<organism evidence="2 3">
    <name type="scientific">Collinsella aerofaciens</name>
    <dbReference type="NCBI Taxonomy" id="74426"/>
    <lineage>
        <taxon>Bacteria</taxon>
        <taxon>Bacillati</taxon>
        <taxon>Actinomycetota</taxon>
        <taxon>Coriobacteriia</taxon>
        <taxon>Coriobacteriales</taxon>
        <taxon>Coriobacteriaceae</taxon>
        <taxon>Collinsella</taxon>
    </lineage>
</organism>
<dbReference type="PANTHER" id="PTHR48094:SF12">
    <property type="entry name" value="PARKINSON DISEASE PROTEIN 7 HOMOLOG"/>
    <property type="match status" value="1"/>
</dbReference>
<feature type="domain" description="DJ-1/PfpI" evidence="1">
    <location>
        <begin position="2"/>
        <end position="144"/>
    </location>
</feature>
<accession>A0A174M189</accession>
<proteinExistence type="predicted"/>
<dbReference type="AlphaFoldDB" id="A0A174M189"/>
<evidence type="ECO:0000313" key="3">
    <source>
        <dbReference type="Proteomes" id="UP000095454"/>
    </source>
</evidence>
<evidence type="ECO:0000259" key="1">
    <source>
        <dbReference type="Pfam" id="PF01965"/>
    </source>
</evidence>
<sequence length="161" mass="17195">MVDVMRRGGVRATLVSIMPTREVVSSLQIPVTCDALFDEINFDEYDCVVLPGGLPGATNLRADQRVCDVVCDFAATKHVAAICAAPFILGELGLLEGRRATCFPGFEKSFPEGTYTGEKVTQDGNIITASGMAQSLPFALELLRTLAGEKAVEKVAEGIQL</sequence>
<dbReference type="Gene3D" id="3.40.50.880">
    <property type="match status" value="1"/>
</dbReference>
<dbReference type="EMBL" id="CZAQ01000031">
    <property type="protein sequence ID" value="CUP27750.1"/>
    <property type="molecule type" value="Genomic_DNA"/>
</dbReference>
<dbReference type="InterPro" id="IPR006287">
    <property type="entry name" value="DJ-1"/>
</dbReference>
<dbReference type="PANTHER" id="PTHR48094">
    <property type="entry name" value="PROTEIN/NUCLEIC ACID DEGLYCASE DJ-1-RELATED"/>
    <property type="match status" value="1"/>
</dbReference>
<dbReference type="InterPro" id="IPR050325">
    <property type="entry name" value="Prot/Nucl_acid_deglycase"/>
</dbReference>
<evidence type="ECO:0000313" key="2">
    <source>
        <dbReference type="EMBL" id="CUP27750.1"/>
    </source>
</evidence>